<sequence>MTSPQTAADVVALLEDPNPQWYEPSPAVPAPEGDEVPPYVVVDVPGRGKGVIATRDIRKGEVVIAEPATMISMAPPRGILPRRLDILAHTGFENLAQAQKKRVSEMATLPGHDFVWGRFDTNAFSVYLAGREDHRGLFPEVGLLHIATSRVERN</sequence>
<name>A0A084GCJ1_PSEDA</name>
<dbReference type="SUPFAM" id="SSF82199">
    <property type="entry name" value="SET domain"/>
    <property type="match status" value="1"/>
</dbReference>
<dbReference type="HOGENOM" id="CLU_1705277_0_0_1"/>
<keyword evidence="2" id="KW-1185">Reference proteome</keyword>
<dbReference type="RefSeq" id="XP_016644852.1">
    <property type="nucleotide sequence ID" value="XM_016785476.1"/>
</dbReference>
<evidence type="ECO:0008006" key="3">
    <source>
        <dbReference type="Google" id="ProtNLM"/>
    </source>
</evidence>
<comment type="caution">
    <text evidence="1">The sequence shown here is derived from an EMBL/GenBank/DDBJ whole genome shotgun (WGS) entry which is preliminary data.</text>
</comment>
<dbReference type="PANTHER" id="PTHR47332:SF2">
    <property type="entry name" value="SET-6"/>
    <property type="match status" value="1"/>
</dbReference>
<dbReference type="KEGG" id="sapo:SAPIO_CDS2472"/>
<dbReference type="GeneID" id="27721544"/>
<dbReference type="InterPro" id="IPR053185">
    <property type="entry name" value="SET_domain_protein"/>
</dbReference>
<dbReference type="PANTHER" id="PTHR47332">
    <property type="entry name" value="SET DOMAIN-CONTAINING PROTEIN 5"/>
    <property type="match status" value="1"/>
</dbReference>
<dbReference type="VEuPathDB" id="FungiDB:SAPIO_CDS2472"/>
<dbReference type="OrthoDB" id="438641at2759"/>
<evidence type="ECO:0000313" key="1">
    <source>
        <dbReference type="EMBL" id="KEZ45053.1"/>
    </source>
</evidence>
<evidence type="ECO:0000313" key="2">
    <source>
        <dbReference type="Proteomes" id="UP000028545"/>
    </source>
</evidence>
<dbReference type="InterPro" id="IPR046341">
    <property type="entry name" value="SET_dom_sf"/>
</dbReference>
<dbReference type="EMBL" id="JOWA01000086">
    <property type="protein sequence ID" value="KEZ45053.1"/>
    <property type="molecule type" value="Genomic_DNA"/>
</dbReference>
<proteinExistence type="predicted"/>
<reference evidence="1 2" key="1">
    <citation type="journal article" date="2014" name="Genome Announc.">
        <title>Draft genome sequence of the pathogenic fungus Scedosporium apiospermum.</title>
        <authorList>
            <person name="Vandeputte P."/>
            <person name="Ghamrawi S."/>
            <person name="Rechenmann M."/>
            <person name="Iltis A."/>
            <person name="Giraud S."/>
            <person name="Fleury M."/>
            <person name="Thornton C."/>
            <person name="Delhaes L."/>
            <person name="Meyer W."/>
            <person name="Papon N."/>
            <person name="Bouchara J.P."/>
        </authorList>
    </citation>
    <scope>NUCLEOTIDE SEQUENCE [LARGE SCALE GENOMIC DNA]</scope>
    <source>
        <strain evidence="1 2">IHEM 14462</strain>
    </source>
</reference>
<protein>
    <recommendedName>
        <fullName evidence="3">SET domain-containing protein</fullName>
    </recommendedName>
</protein>
<dbReference type="Proteomes" id="UP000028545">
    <property type="component" value="Unassembled WGS sequence"/>
</dbReference>
<accession>A0A084GCJ1</accession>
<organism evidence="1 2">
    <name type="scientific">Pseudallescheria apiosperma</name>
    <name type="common">Scedosporium apiospermum</name>
    <dbReference type="NCBI Taxonomy" id="563466"/>
    <lineage>
        <taxon>Eukaryota</taxon>
        <taxon>Fungi</taxon>
        <taxon>Dikarya</taxon>
        <taxon>Ascomycota</taxon>
        <taxon>Pezizomycotina</taxon>
        <taxon>Sordariomycetes</taxon>
        <taxon>Hypocreomycetidae</taxon>
        <taxon>Microascales</taxon>
        <taxon>Microascaceae</taxon>
        <taxon>Scedosporium</taxon>
    </lineage>
</organism>
<gene>
    <name evidence="1" type="ORF">SAPIO_CDS2472</name>
</gene>
<dbReference type="AlphaFoldDB" id="A0A084GCJ1"/>